<accession>A0A1W2DS29</accession>
<evidence type="ECO:0000256" key="1">
    <source>
        <dbReference type="SAM" id="Coils"/>
    </source>
</evidence>
<feature type="coiled-coil region" evidence="1">
    <location>
        <begin position="234"/>
        <end position="261"/>
    </location>
</feature>
<evidence type="ECO:0000313" key="3">
    <source>
        <dbReference type="EMBL" id="SMD00270.1"/>
    </source>
</evidence>
<feature type="compositionally biased region" description="Low complexity" evidence="2">
    <location>
        <begin position="88"/>
        <end position="102"/>
    </location>
</feature>
<sequence>MIPNQRNLVSLGFGSLLGTAVVAAALTLSVGSVSAQDRDESQPRAIPEGFVLPGPAPTNAPNVNADGTLPTPENPAASPAGEEEPADGQAAGSASAPSSMGGTNVAAPETVVGPASSTSNPMAFASRPEEGTTNWPCVQRKVETIQPAQVWAGPPLDTGKDVALTPDMRSLIDRAIARRISGEEAQQMVRDFLADIPDDRKEAVGTALFAEMLRRLNAERTQILAGIERYGSKQKALAAALRKKTAELERLQREAKDITAINDMREQVVWDTRIFDERRHSLTYVCEVPVLIEQRAFALGREIGQIL</sequence>
<dbReference type="OrthoDB" id="6159094at2"/>
<dbReference type="STRING" id="937218.SAMN06297251_11770"/>
<dbReference type="AlphaFoldDB" id="A0A1W2DS29"/>
<dbReference type="RefSeq" id="WP_084411617.1">
    <property type="nucleotide sequence ID" value="NZ_FWXR01000017.1"/>
</dbReference>
<protein>
    <submittedName>
        <fullName evidence="3">Uncharacterized protein</fullName>
    </submittedName>
</protein>
<evidence type="ECO:0000256" key="2">
    <source>
        <dbReference type="SAM" id="MobiDB-lite"/>
    </source>
</evidence>
<organism evidence="3 4">
    <name type="scientific">Fulvimarina manganoxydans</name>
    <dbReference type="NCBI Taxonomy" id="937218"/>
    <lineage>
        <taxon>Bacteria</taxon>
        <taxon>Pseudomonadati</taxon>
        <taxon>Pseudomonadota</taxon>
        <taxon>Alphaproteobacteria</taxon>
        <taxon>Hyphomicrobiales</taxon>
        <taxon>Aurantimonadaceae</taxon>
        <taxon>Fulvimarina</taxon>
    </lineage>
</organism>
<keyword evidence="1" id="KW-0175">Coiled coil</keyword>
<dbReference type="Proteomes" id="UP000192656">
    <property type="component" value="Unassembled WGS sequence"/>
</dbReference>
<name>A0A1W2DS29_9HYPH</name>
<feature type="region of interest" description="Disordered" evidence="2">
    <location>
        <begin position="32"/>
        <end position="133"/>
    </location>
</feature>
<proteinExistence type="predicted"/>
<dbReference type="EMBL" id="FWXR01000017">
    <property type="protein sequence ID" value="SMD00270.1"/>
    <property type="molecule type" value="Genomic_DNA"/>
</dbReference>
<reference evidence="3 4" key="1">
    <citation type="submission" date="2017-04" db="EMBL/GenBank/DDBJ databases">
        <authorList>
            <person name="Afonso C.L."/>
            <person name="Miller P.J."/>
            <person name="Scott M.A."/>
            <person name="Spackman E."/>
            <person name="Goraichik I."/>
            <person name="Dimitrov K.M."/>
            <person name="Suarez D.L."/>
            <person name="Swayne D.E."/>
        </authorList>
    </citation>
    <scope>NUCLEOTIDE SEQUENCE [LARGE SCALE GENOMIC DNA]</scope>
    <source>
        <strain evidence="3 4">CGMCC 1.10972</strain>
    </source>
</reference>
<keyword evidence="4" id="KW-1185">Reference proteome</keyword>
<evidence type="ECO:0000313" key="4">
    <source>
        <dbReference type="Proteomes" id="UP000192656"/>
    </source>
</evidence>
<gene>
    <name evidence="3" type="ORF">SAMN06297251_11770</name>
</gene>